<comment type="caution">
    <text evidence="2">The sequence shown here is derived from an EMBL/GenBank/DDBJ whole genome shotgun (WGS) entry which is preliminary data.</text>
</comment>
<sequence>MAKEMQRNFLIGDEWIYYKFFCGHNASNKIITEILQPITKELLADKIISQWFFIRYNDPSYHVRFRIKLTNPNYVGHVILRLNAYLKTFVSEELIWNVEIDTYKREIERYGSKTMLISENIFFYDSKIISDFIEFDGNTDKMHYKNLFGLNLMNFYLDSFGLSLERKISFTESLKNLFYKEFGNEKYIKKQIDQVFSNNNILTTNLLLNKITKRNPLTKYIFSYKKEMQLNINMIKKLDNKNELDVNINNLISSYIHMSINRLFKANNRLHELTMYDCLWRYYKKLYFMSKIS</sequence>
<protein>
    <recommendedName>
        <fullName evidence="1">Thiopeptide-type bacteriocin biosynthesis domain-containing protein</fullName>
    </recommendedName>
</protein>
<dbReference type="InterPro" id="IPR023809">
    <property type="entry name" value="Thiopep_bacteriocin_synth_dom"/>
</dbReference>
<proteinExistence type="predicted"/>
<accession>A0A3D9BDS9</accession>
<name>A0A3D9BDS9_9FLAO</name>
<dbReference type="Pfam" id="PF14028">
    <property type="entry name" value="Lant_dehydr_C"/>
    <property type="match status" value="1"/>
</dbReference>
<evidence type="ECO:0000313" key="3">
    <source>
        <dbReference type="Proteomes" id="UP000256924"/>
    </source>
</evidence>
<feature type="domain" description="Thiopeptide-type bacteriocin biosynthesis" evidence="1">
    <location>
        <begin position="15"/>
        <end position="283"/>
    </location>
</feature>
<evidence type="ECO:0000259" key="1">
    <source>
        <dbReference type="Pfam" id="PF14028"/>
    </source>
</evidence>
<evidence type="ECO:0000313" key="2">
    <source>
        <dbReference type="EMBL" id="REC51683.1"/>
    </source>
</evidence>
<organism evidence="2 3">
    <name type="scientific">Candidatus Chryseobacterium massiliense</name>
    <dbReference type="NCBI Taxonomy" id="204089"/>
    <lineage>
        <taxon>Bacteria</taxon>
        <taxon>Pseudomonadati</taxon>
        <taxon>Bacteroidota</taxon>
        <taxon>Flavobacteriia</taxon>
        <taxon>Flavobacteriales</taxon>
        <taxon>Weeksellaceae</taxon>
        <taxon>Chryseobacterium group</taxon>
        <taxon>Chryseobacterium</taxon>
    </lineage>
</organism>
<dbReference type="RefSeq" id="WP_116097264.1">
    <property type="nucleotide sequence ID" value="NZ_QNVU01000007.1"/>
</dbReference>
<dbReference type="AlphaFoldDB" id="A0A3D9BDS9"/>
<dbReference type="EMBL" id="QNVU01000007">
    <property type="protein sequence ID" value="REC51683.1"/>
    <property type="molecule type" value="Genomic_DNA"/>
</dbReference>
<gene>
    <name evidence="2" type="ORF">DRF68_05200</name>
</gene>
<dbReference type="NCBIfam" id="TIGR03891">
    <property type="entry name" value="thiopep_ocin"/>
    <property type="match status" value="1"/>
</dbReference>
<dbReference type="Proteomes" id="UP000256924">
    <property type="component" value="Unassembled WGS sequence"/>
</dbReference>
<keyword evidence="3" id="KW-1185">Reference proteome</keyword>
<reference evidence="2 3" key="1">
    <citation type="journal article" date="2004" name="Emerg. Infect. Dis.">
        <title>Amoebae-resisting bacteria isolated from human nasal swabs by amoebal coculture.</title>
        <authorList>
            <person name="Greub G."/>
            <person name="La Scola B."/>
            <person name="Raoult D."/>
        </authorList>
    </citation>
    <scope>NUCLEOTIDE SEQUENCE [LARGE SCALE GENOMIC DNA]</scope>
    <source>
        <strain evidence="2 3">CCUG 51329</strain>
    </source>
</reference>